<dbReference type="EMBL" id="SRMB01000006">
    <property type="protein sequence ID" value="TGE22714.1"/>
    <property type="molecule type" value="Genomic_DNA"/>
</dbReference>
<dbReference type="InterPro" id="IPR013149">
    <property type="entry name" value="ADH-like_C"/>
</dbReference>
<dbReference type="InterPro" id="IPR052711">
    <property type="entry name" value="Zinc_ADH-like"/>
</dbReference>
<dbReference type="InterPro" id="IPR036291">
    <property type="entry name" value="NAD(P)-bd_dom_sf"/>
</dbReference>
<proteinExistence type="predicted"/>
<evidence type="ECO:0000259" key="1">
    <source>
        <dbReference type="SMART" id="SM00829"/>
    </source>
</evidence>
<feature type="domain" description="Enoyl reductase (ER)" evidence="1">
    <location>
        <begin position="10"/>
        <end position="332"/>
    </location>
</feature>
<dbReference type="Proteomes" id="UP000298471">
    <property type="component" value="Unassembled WGS sequence"/>
</dbReference>
<dbReference type="SMART" id="SM00829">
    <property type="entry name" value="PKS_ER"/>
    <property type="match status" value="1"/>
</dbReference>
<dbReference type="InterPro" id="IPR013154">
    <property type="entry name" value="ADH-like_N"/>
</dbReference>
<dbReference type="Gene3D" id="3.90.180.10">
    <property type="entry name" value="Medium-chain alcohol dehydrogenases, catalytic domain"/>
    <property type="match status" value="1"/>
</dbReference>
<keyword evidence="3" id="KW-1185">Reference proteome</keyword>
<comment type="caution">
    <text evidence="2">The sequence shown here is derived from an EMBL/GenBank/DDBJ whole genome shotgun (WGS) entry which is preliminary data.</text>
</comment>
<accession>A0A4Z0PZG5</accession>
<dbReference type="InterPro" id="IPR020843">
    <property type="entry name" value="ER"/>
</dbReference>
<organism evidence="2 3">
    <name type="scientific">Hymenobacter metallicola</name>
    <dbReference type="NCBI Taxonomy" id="2563114"/>
    <lineage>
        <taxon>Bacteria</taxon>
        <taxon>Pseudomonadati</taxon>
        <taxon>Bacteroidota</taxon>
        <taxon>Cytophagia</taxon>
        <taxon>Cytophagales</taxon>
        <taxon>Hymenobacteraceae</taxon>
        <taxon>Hymenobacter</taxon>
    </lineage>
</organism>
<evidence type="ECO:0000313" key="2">
    <source>
        <dbReference type="EMBL" id="TGE22714.1"/>
    </source>
</evidence>
<dbReference type="PANTHER" id="PTHR45033:SF2">
    <property type="entry name" value="ZINC-TYPE ALCOHOL DEHYDROGENASE-LIKE PROTEIN C1773.06C"/>
    <property type="match status" value="1"/>
</dbReference>
<sequence>MQAFQLTQFGIDHLVPHAKPTPVPAPHEVLVRVQALSLNALDLMVIQGSVPVKLPHLPICDAAGIVEALGNEVTTLAVGDEVTSVFFPQWKEGTPTAAQTDVSQRTGVGLPGYLAEYVAVPATHLVRKPANLTPLEASTLPIAGLTAWNALKYTQLTADQTVLVHGTGGVSLFALQFAKARGCRVALTSKDDAKLARARELGADFTFNYATQPNWLEELRDSTDGRGAEAVIETVGGENLNNSIKAVAIGGHIAIMGLLAGTQASINVPALLAKQARIIGMQVGSTEDFLAMSRAIESSDLHPVIGQVYSVPEIQEALRSLEAGRHFGKLCLTF</sequence>
<protein>
    <submittedName>
        <fullName evidence="2">NAD(P)-dependent alcohol dehydrogenase</fullName>
    </submittedName>
</protein>
<dbReference type="OrthoDB" id="648910at2"/>
<reference evidence="2 3" key="1">
    <citation type="submission" date="2019-04" db="EMBL/GenBank/DDBJ databases">
        <authorList>
            <person name="Feng G."/>
            <person name="Zhang J."/>
            <person name="Zhu H."/>
        </authorList>
    </citation>
    <scope>NUCLEOTIDE SEQUENCE [LARGE SCALE GENOMIC DNA]</scope>
    <source>
        <strain evidence="2 3">9PBR-1</strain>
    </source>
</reference>
<dbReference type="GO" id="GO:0016491">
    <property type="term" value="F:oxidoreductase activity"/>
    <property type="evidence" value="ECO:0007669"/>
    <property type="project" value="InterPro"/>
</dbReference>
<evidence type="ECO:0000313" key="3">
    <source>
        <dbReference type="Proteomes" id="UP000298471"/>
    </source>
</evidence>
<dbReference type="SUPFAM" id="SSF51735">
    <property type="entry name" value="NAD(P)-binding Rossmann-fold domains"/>
    <property type="match status" value="1"/>
</dbReference>
<dbReference type="PANTHER" id="PTHR45033">
    <property type="match status" value="1"/>
</dbReference>
<dbReference type="CDD" id="cd08276">
    <property type="entry name" value="MDR7"/>
    <property type="match status" value="1"/>
</dbReference>
<dbReference type="Pfam" id="PF08240">
    <property type="entry name" value="ADH_N"/>
    <property type="match status" value="1"/>
</dbReference>
<name>A0A4Z0PZG5_9BACT</name>
<dbReference type="AlphaFoldDB" id="A0A4Z0PZG5"/>
<dbReference type="SUPFAM" id="SSF50129">
    <property type="entry name" value="GroES-like"/>
    <property type="match status" value="1"/>
</dbReference>
<dbReference type="RefSeq" id="WP_135398623.1">
    <property type="nucleotide sequence ID" value="NZ_SRMB01000006.1"/>
</dbReference>
<gene>
    <name evidence="2" type="ORF">E5K02_23580</name>
</gene>
<dbReference type="Pfam" id="PF00107">
    <property type="entry name" value="ADH_zinc_N"/>
    <property type="match status" value="1"/>
</dbReference>
<dbReference type="Gene3D" id="3.40.50.720">
    <property type="entry name" value="NAD(P)-binding Rossmann-like Domain"/>
    <property type="match status" value="1"/>
</dbReference>
<dbReference type="InterPro" id="IPR011032">
    <property type="entry name" value="GroES-like_sf"/>
</dbReference>